<keyword evidence="2" id="KW-1133">Transmembrane helix</keyword>
<keyword evidence="4" id="KW-1185">Reference proteome</keyword>
<reference evidence="3 4" key="1">
    <citation type="journal article" date="2021" name="Elife">
        <title>Chloroplast acquisition without the gene transfer in kleptoplastic sea slugs, Plakobranchus ocellatus.</title>
        <authorList>
            <person name="Maeda T."/>
            <person name="Takahashi S."/>
            <person name="Yoshida T."/>
            <person name="Shimamura S."/>
            <person name="Takaki Y."/>
            <person name="Nagai Y."/>
            <person name="Toyoda A."/>
            <person name="Suzuki Y."/>
            <person name="Arimoto A."/>
            <person name="Ishii H."/>
            <person name="Satoh N."/>
            <person name="Nishiyama T."/>
            <person name="Hasebe M."/>
            <person name="Maruyama T."/>
            <person name="Minagawa J."/>
            <person name="Obokata J."/>
            <person name="Shigenobu S."/>
        </authorList>
    </citation>
    <scope>NUCLEOTIDE SEQUENCE [LARGE SCALE GENOMIC DNA]</scope>
</reference>
<sequence length="174" mass="19437">MSSIESDRSQDILGSLAMWMICILYYFFSPRLQVAVELSRLVPWDLQRLSVTNSQFESHTCGLRPDRGPKVYPHGSGLVFVYIACPQKGNLRLSGPPSGQGAGGVVQTRDRGSQQSSIRTRYQLHHQRLKRLTQFGEFIGQITLVLEMEERSNRGQQRSSRISRQQAASVGAGG</sequence>
<evidence type="ECO:0000313" key="4">
    <source>
        <dbReference type="Proteomes" id="UP000735302"/>
    </source>
</evidence>
<accession>A0AAV3ZNH9</accession>
<keyword evidence="2" id="KW-0812">Transmembrane</keyword>
<gene>
    <name evidence="3" type="ORF">PoB_002259100</name>
</gene>
<evidence type="ECO:0000256" key="2">
    <source>
        <dbReference type="SAM" id="Phobius"/>
    </source>
</evidence>
<feature type="transmembrane region" description="Helical" evidence="2">
    <location>
        <begin position="12"/>
        <end position="28"/>
    </location>
</feature>
<name>A0AAV3ZNH9_9GAST</name>
<dbReference type="EMBL" id="BLXT01002641">
    <property type="protein sequence ID" value="GFN96085.1"/>
    <property type="molecule type" value="Genomic_DNA"/>
</dbReference>
<dbReference type="AlphaFoldDB" id="A0AAV3ZNH9"/>
<evidence type="ECO:0000313" key="3">
    <source>
        <dbReference type="EMBL" id="GFN96085.1"/>
    </source>
</evidence>
<feature type="compositionally biased region" description="Low complexity" evidence="1">
    <location>
        <begin position="154"/>
        <end position="166"/>
    </location>
</feature>
<feature type="region of interest" description="Disordered" evidence="1">
    <location>
        <begin position="151"/>
        <end position="174"/>
    </location>
</feature>
<keyword evidence="2" id="KW-0472">Membrane</keyword>
<dbReference type="Proteomes" id="UP000735302">
    <property type="component" value="Unassembled WGS sequence"/>
</dbReference>
<proteinExistence type="predicted"/>
<comment type="caution">
    <text evidence="3">The sequence shown here is derived from an EMBL/GenBank/DDBJ whole genome shotgun (WGS) entry which is preliminary data.</text>
</comment>
<feature type="region of interest" description="Disordered" evidence="1">
    <location>
        <begin position="96"/>
        <end position="118"/>
    </location>
</feature>
<evidence type="ECO:0000256" key="1">
    <source>
        <dbReference type="SAM" id="MobiDB-lite"/>
    </source>
</evidence>
<protein>
    <submittedName>
        <fullName evidence="3">Uncharacterized protein</fullName>
    </submittedName>
</protein>
<organism evidence="3 4">
    <name type="scientific">Plakobranchus ocellatus</name>
    <dbReference type="NCBI Taxonomy" id="259542"/>
    <lineage>
        <taxon>Eukaryota</taxon>
        <taxon>Metazoa</taxon>
        <taxon>Spiralia</taxon>
        <taxon>Lophotrochozoa</taxon>
        <taxon>Mollusca</taxon>
        <taxon>Gastropoda</taxon>
        <taxon>Heterobranchia</taxon>
        <taxon>Euthyneura</taxon>
        <taxon>Panpulmonata</taxon>
        <taxon>Sacoglossa</taxon>
        <taxon>Placobranchoidea</taxon>
        <taxon>Plakobranchidae</taxon>
        <taxon>Plakobranchus</taxon>
    </lineage>
</organism>